<dbReference type="AlphaFoldDB" id="A0A401IUM5"/>
<organism evidence="2 3">
    <name type="scientific">Ligilactobacillus salitolerans</name>
    <dbReference type="NCBI Taxonomy" id="1808352"/>
    <lineage>
        <taxon>Bacteria</taxon>
        <taxon>Bacillati</taxon>
        <taxon>Bacillota</taxon>
        <taxon>Bacilli</taxon>
        <taxon>Lactobacillales</taxon>
        <taxon>Lactobacillaceae</taxon>
        <taxon>Ligilactobacillus</taxon>
    </lineage>
</organism>
<gene>
    <name evidence="2" type="ORF">LFYK43_16750</name>
</gene>
<evidence type="ECO:0000313" key="2">
    <source>
        <dbReference type="EMBL" id="GBG95216.1"/>
    </source>
</evidence>
<evidence type="ECO:0000313" key="3">
    <source>
        <dbReference type="Proteomes" id="UP000286848"/>
    </source>
</evidence>
<proteinExistence type="predicted"/>
<dbReference type="EMBL" id="BFFP01000028">
    <property type="protein sequence ID" value="GBG95216.1"/>
    <property type="molecule type" value="Genomic_DNA"/>
</dbReference>
<dbReference type="Pfam" id="PF07083">
    <property type="entry name" value="DUF1351"/>
    <property type="match status" value="1"/>
</dbReference>
<keyword evidence="3" id="KW-1185">Reference proteome</keyword>
<dbReference type="OrthoDB" id="2193070at2"/>
<dbReference type="InterPro" id="IPR009785">
    <property type="entry name" value="Prophage_Lj928_Orf309"/>
</dbReference>
<keyword evidence="1" id="KW-0175">Coiled coil</keyword>
<accession>A0A401IUM5</accession>
<protein>
    <recommendedName>
        <fullName evidence="4">DUF1351 domain-containing protein</fullName>
    </recommendedName>
</protein>
<evidence type="ECO:0008006" key="4">
    <source>
        <dbReference type="Google" id="ProtNLM"/>
    </source>
</evidence>
<name>A0A401IUM5_9LACO</name>
<reference evidence="2 3" key="1">
    <citation type="journal article" date="2019" name="Int. J. Syst. Evol. Microbiol.">
        <title>Lactobacillus salitolerans sp. nov., a novel lactic acid bacterium isolated from spent mushroom substrates.</title>
        <authorList>
            <person name="Tohno M."/>
            <person name="Tanizawa Y."/>
            <person name="Kojima Y."/>
            <person name="Sakamoto M."/>
            <person name="Nakamura Y."/>
            <person name="Ohkuma M."/>
            <person name="Kobayashi H."/>
        </authorList>
    </citation>
    <scope>NUCLEOTIDE SEQUENCE [LARGE SCALE GENOMIC DNA]</scope>
    <source>
        <strain evidence="2 3">YK43</strain>
    </source>
</reference>
<dbReference type="Proteomes" id="UP000286848">
    <property type="component" value="Unassembled WGS sequence"/>
</dbReference>
<sequence>MNELMLKDFSVEYQAPKITVENEQDLAQAIELYSKKYNGLVVTDETLPDAKKARADLNKLSKAINDRRKEIKKGYNQPLKEFETKIKQWDSNLHDAMAGIDDGIHEMEELQTAERTKKVEQTITEMAPNYGVEPGEIEMKSRWATKSISHKKLLDEIAGEMNFVKRRHEQLAMVQKYCEDKGLSFEPYKRLAETFDPLEVMKQIDADVEYEEHRKEAQKAAKQAEIEKQKENTVEVNGKAFDKETGETVREEQKVSFTLQGSKEQIDGLARYIMAMGIQILDNSERETVIVKG</sequence>
<comment type="caution">
    <text evidence="2">The sequence shown here is derived from an EMBL/GenBank/DDBJ whole genome shotgun (WGS) entry which is preliminary data.</text>
</comment>
<feature type="coiled-coil region" evidence="1">
    <location>
        <begin position="207"/>
        <end position="234"/>
    </location>
</feature>
<dbReference type="RefSeq" id="WP_124977325.1">
    <property type="nucleotide sequence ID" value="NZ_BFFP01000028.1"/>
</dbReference>
<evidence type="ECO:0000256" key="1">
    <source>
        <dbReference type="SAM" id="Coils"/>
    </source>
</evidence>